<proteinExistence type="inferred from homology"/>
<comment type="similarity">
    <text evidence="2 6">Belongs to the FKBP-type PPIase family.</text>
</comment>
<organism evidence="10 11">
    <name type="scientific">Stieleria neptunia</name>
    <dbReference type="NCBI Taxonomy" id="2527979"/>
    <lineage>
        <taxon>Bacteria</taxon>
        <taxon>Pseudomonadati</taxon>
        <taxon>Planctomycetota</taxon>
        <taxon>Planctomycetia</taxon>
        <taxon>Pirellulales</taxon>
        <taxon>Pirellulaceae</taxon>
        <taxon>Stieleria</taxon>
    </lineage>
</organism>
<dbReference type="InterPro" id="IPR001179">
    <property type="entry name" value="PPIase_FKBP_dom"/>
</dbReference>
<dbReference type="Pfam" id="PF00254">
    <property type="entry name" value="FKBP_C"/>
    <property type="match status" value="1"/>
</dbReference>
<dbReference type="SUPFAM" id="SSF54534">
    <property type="entry name" value="FKBP-like"/>
    <property type="match status" value="1"/>
</dbReference>
<sequence length="183" mass="19733" precursor="true">MKPSFLLGTPLVAVLLMAATSWGQGSAIGGVLNTADKLQQDVQTSQGAITAGPADKMEKVSPGKIDPDAPRSFTKTDSGLQYRVLRKSNKEKPKATDSVVAHYKGWLDSKKIFDSSYRRGQPTPFPLKRVIAGWTEGLQLIGEGGMIELDIPHELGYGARGTPGGPIPPRARLHFIVELVEIK</sequence>
<keyword evidence="11" id="KW-1185">Reference proteome</keyword>
<keyword evidence="4 5" id="KW-0413">Isomerase</keyword>
<evidence type="ECO:0000256" key="7">
    <source>
        <dbReference type="SAM" id="MobiDB-lite"/>
    </source>
</evidence>
<evidence type="ECO:0000256" key="2">
    <source>
        <dbReference type="ARBA" id="ARBA00006577"/>
    </source>
</evidence>
<gene>
    <name evidence="10" type="ORF">Enr13x_24440</name>
</gene>
<dbReference type="OrthoDB" id="280278at2"/>
<keyword evidence="3 5" id="KW-0697">Rotamase</keyword>
<feature type="chain" id="PRO_5021827996" description="Peptidyl-prolyl cis-trans isomerase" evidence="8">
    <location>
        <begin position="19"/>
        <end position="183"/>
    </location>
</feature>
<evidence type="ECO:0000256" key="1">
    <source>
        <dbReference type="ARBA" id="ARBA00000971"/>
    </source>
</evidence>
<dbReference type="Gene3D" id="3.10.50.40">
    <property type="match status" value="1"/>
</dbReference>
<evidence type="ECO:0000256" key="5">
    <source>
        <dbReference type="PROSITE-ProRule" id="PRU00277"/>
    </source>
</evidence>
<protein>
    <recommendedName>
        <fullName evidence="6">Peptidyl-prolyl cis-trans isomerase</fullName>
        <ecNumber evidence="6">5.2.1.8</ecNumber>
    </recommendedName>
</protein>
<keyword evidence="8" id="KW-0732">Signal</keyword>
<dbReference type="PANTHER" id="PTHR43811">
    <property type="entry name" value="FKBP-TYPE PEPTIDYL-PROLYL CIS-TRANS ISOMERASE FKPA"/>
    <property type="match status" value="1"/>
</dbReference>
<evidence type="ECO:0000256" key="3">
    <source>
        <dbReference type="ARBA" id="ARBA00023110"/>
    </source>
</evidence>
<evidence type="ECO:0000256" key="6">
    <source>
        <dbReference type="RuleBase" id="RU003915"/>
    </source>
</evidence>
<dbReference type="EMBL" id="CP037423">
    <property type="protein sequence ID" value="QDV42596.1"/>
    <property type="molecule type" value="Genomic_DNA"/>
</dbReference>
<dbReference type="PROSITE" id="PS50059">
    <property type="entry name" value="FKBP_PPIASE"/>
    <property type="match status" value="1"/>
</dbReference>
<dbReference type="PANTHER" id="PTHR43811:SF19">
    <property type="entry name" value="39 KDA FK506-BINDING NUCLEAR PROTEIN"/>
    <property type="match status" value="1"/>
</dbReference>
<reference evidence="10 11" key="1">
    <citation type="submission" date="2019-03" db="EMBL/GenBank/DDBJ databases">
        <title>Deep-cultivation of Planctomycetes and their phenomic and genomic characterization uncovers novel biology.</title>
        <authorList>
            <person name="Wiegand S."/>
            <person name="Jogler M."/>
            <person name="Boedeker C."/>
            <person name="Pinto D."/>
            <person name="Vollmers J."/>
            <person name="Rivas-Marin E."/>
            <person name="Kohn T."/>
            <person name="Peeters S.H."/>
            <person name="Heuer A."/>
            <person name="Rast P."/>
            <person name="Oberbeckmann S."/>
            <person name="Bunk B."/>
            <person name="Jeske O."/>
            <person name="Meyerdierks A."/>
            <person name="Storesund J.E."/>
            <person name="Kallscheuer N."/>
            <person name="Luecker S."/>
            <person name="Lage O.M."/>
            <person name="Pohl T."/>
            <person name="Merkel B.J."/>
            <person name="Hornburger P."/>
            <person name="Mueller R.-W."/>
            <person name="Bruemmer F."/>
            <person name="Labrenz M."/>
            <person name="Spormann A.M."/>
            <person name="Op den Camp H."/>
            <person name="Overmann J."/>
            <person name="Amann R."/>
            <person name="Jetten M.S.M."/>
            <person name="Mascher T."/>
            <person name="Medema M.H."/>
            <person name="Devos D.P."/>
            <person name="Kaster A.-K."/>
            <person name="Ovreas L."/>
            <person name="Rohde M."/>
            <person name="Galperin M.Y."/>
            <person name="Jogler C."/>
        </authorList>
    </citation>
    <scope>NUCLEOTIDE SEQUENCE [LARGE SCALE GENOMIC DNA]</scope>
    <source>
        <strain evidence="10 11">Enr13</strain>
    </source>
</reference>
<dbReference type="GO" id="GO:0003755">
    <property type="term" value="F:peptidyl-prolyl cis-trans isomerase activity"/>
    <property type="evidence" value="ECO:0007669"/>
    <property type="project" value="UniProtKB-UniRule"/>
</dbReference>
<evidence type="ECO:0000259" key="9">
    <source>
        <dbReference type="PROSITE" id="PS50059"/>
    </source>
</evidence>
<dbReference type="InterPro" id="IPR046357">
    <property type="entry name" value="PPIase_dom_sf"/>
</dbReference>
<evidence type="ECO:0000256" key="8">
    <source>
        <dbReference type="SAM" id="SignalP"/>
    </source>
</evidence>
<dbReference type="Proteomes" id="UP000319004">
    <property type="component" value="Chromosome"/>
</dbReference>
<comment type="catalytic activity">
    <reaction evidence="1 5 6">
        <text>[protein]-peptidylproline (omega=180) = [protein]-peptidylproline (omega=0)</text>
        <dbReference type="Rhea" id="RHEA:16237"/>
        <dbReference type="Rhea" id="RHEA-COMP:10747"/>
        <dbReference type="Rhea" id="RHEA-COMP:10748"/>
        <dbReference type="ChEBI" id="CHEBI:83833"/>
        <dbReference type="ChEBI" id="CHEBI:83834"/>
        <dbReference type="EC" id="5.2.1.8"/>
    </reaction>
</comment>
<evidence type="ECO:0000256" key="4">
    <source>
        <dbReference type="ARBA" id="ARBA00023235"/>
    </source>
</evidence>
<dbReference type="EC" id="5.2.1.8" evidence="6"/>
<feature type="domain" description="PPIase FKBP-type" evidence="9">
    <location>
        <begin position="96"/>
        <end position="183"/>
    </location>
</feature>
<feature type="compositionally biased region" description="Basic and acidic residues" evidence="7">
    <location>
        <begin position="55"/>
        <end position="69"/>
    </location>
</feature>
<dbReference type="KEGG" id="snep:Enr13x_24440"/>
<dbReference type="AlphaFoldDB" id="A0A518HP24"/>
<evidence type="ECO:0000313" key="11">
    <source>
        <dbReference type="Proteomes" id="UP000319004"/>
    </source>
</evidence>
<accession>A0A518HP24</accession>
<evidence type="ECO:0000313" key="10">
    <source>
        <dbReference type="EMBL" id="QDV42596.1"/>
    </source>
</evidence>
<feature type="region of interest" description="Disordered" evidence="7">
    <location>
        <begin position="43"/>
        <end position="73"/>
    </location>
</feature>
<name>A0A518HP24_9BACT</name>
<feature type="signal peptide" evidence="8">
    <location>
        <begin position="1"/>
        <end position="18"/>
    </location>
</feature>